<proteinExistence type="inferred from homology"/>
<keyword evidence="3" id="KW-0274">FAD</keyword>
<feature type="domain" description="FAD-binding" evidence="6">
    <location>
        <begin position="317"/>
        <end position="368"/>
    </location>
</feature>
<evidence type="ECO:0000313" key="8">
    <source>
        <dbReference type="Proteomes" id="UP000723463"/>
    </source>
</evidence>
<keyword evidence="4" id="KW-0560">Oxidoreductase</keyword>
<feature type="compositionally biased region" description="Basic and acidic residues" evidence="5">
    <location>
        <begin position="466"/>
        <end position="483"/>
    </location>
</feature>
<evidence type="ECO:0000256" key="5">
    <source>
        <dbReference type="SAM" id="MobiDB-lite"/>
    </source>
</evidence>
<organism evidence="7 8">
    <name type="scientific">Mortierella hygrophila</name>
    <dbReference type="NCBI Taxonomy" id="979708"/>
    <lineage>
        <taxon>Eukaryota</taxon>
        <taxon>Fungi</taxon>
        <taxon>Fungi incertae sedis</taxon>
        <taxon>Mucoromycota</taxon>
        <taxon>Mortierellomycotina</taxon>
        <taxon>Mortierellomycetes</taxon>
        <taxon>Mortierellales</taxon>
        <taxon>Mortierellaceae</taxon>
        <taxon>Mortierella</taxon>
    </lineage>
</organism>
<evidence type="ECO:0000256" key="4">
    <source>
        <dbReference type="ARBA" id="ARBA00023002"/>
    </source>
</evidence>
<keyword evidence="8" id="KW-1185">Reference proteome</keyword>
<gene>
    <name evidence="7" type="ORF">EC957_008603</name>
</gene>
<dbReference type="EMBL" id="JAAAXW010000436">
    <property type="protein sequence ID" value="KAF9537231.1"/>
    <property type="molecule type" value="Genomic_DNA"/>
</dbReference>
<accession>A0A9P6EW25</accession>
<dbReference type="PANTHER" id="PTHR47356:SF2">
    <property type="entry name" value="FAD-BINDING DOMAIN-CONTAINING PROTEIN-RELATED"/>
    <property type="match status" value="1"/>
</dbReference>
<evidence type="ECO:0000256" key="2">
    <source>
        <dbReference type="ARBA" id="ARBA00022630"/>
    </source>
</evidence>
<feature type="region of interest" description="Disordered" evidence="5">
    <location>
        <begin position="458"/>
        <end position="500"/>
    </location>
</feature>
<comment type="caution">
    <text evidence="7">The sequence shown here is derived from an EMBL/GenBank/DDBJ whole genome shotgun (WGS) entry which is preliminary data.</text>
</comment>
<dbReference type="PRINTS" id="PR00420">
    <property type="entry name" value="RNGMNOXGNASE"/>
</dbReference>
<protein>
    <recommendedName>
        <fullName evidence="6">FAD-binding domain-containing protein</fullName>
    </recommendedName>
</protein>
<dbReference type="InterPro" id="IPR002938">
    <property type="entry name" value="FAD-bd"/>
</dbReference>
<dbReference type="InterPro" id="IPR050562">
    <property type="entry name" value="FAD_mOase_fung"/>
</dbReference>
<sequence length="500" mass="55489">MEINPAVTFVHDRSVMHAKRPKVLIVGAGLGGLALGMILEKSDTPYEIFERAPEVKPLGSAISLTSTSAPLFKQLGLWDELLSLSKELDAIQVVTHPGLETAFIIPAVENAAKRYGAEARLLPRPTLYDLMLRQIPKERIHLGKKILSTQQGGNGVLIRCADRSEYEGDILVGADGAYSAVRQNLYAQLKKENKLPASDALPLPFTNICLVGQTRPLTLEEFPDLAKAKSQFKNILSKNKPYAWITFTTEQSSICYLCIQFLDSESSKDNDAFKNSEWGPEAAQAMCNEVKDFPIVSGGEKQLTLGDLFNWSSKDLISKVMLEEKIFKTWGHCRTVLMGDACHKLNPSGGEGGNSAFHDAITLANYIHALPDHPIEEEIEDAFKLYKKERISWVEDAFGASQAFRNMVDAGAKATIIRFMLKTMPKWVGGIIERKVLSNRPQIYFLPRDETPVIMPPAPQASLHLKRPESKKRPQLQEEKIETPEAVVAADDAEQIPQPV</sequence>
<evidence type="ECO:0000256" key="3">
    <source>
        <dbReference type="ARBA" id="ARBA00022827"/>
    </source>
</evidence>
<dbReference type="SUPFAM" id="SSF51905">
    <property type="entry name" value="FAD/NAD(P)-binding domain"/>
    <property type="match status" value="1"/>
</dbReference>
<dbReference type="GO" id="GO:0004497">
    <property type="term" value="F:monooxygenase activity"/>
    <property type="evidence" value="ECO:0007669"/>
    <property type="project" value="InterPro"/>
</dbReference>
<reference evidence="7" key="1">
    <citation type="journal article" date="2020" name="Fungal Divers.">
        <title>Resolving the Mortierellaceae phylogeny through synthesis of multi-gene phylogenetics and phylogenomics.</title>
        <authorList>
            <person name="Vandepol N."/>
            <person name="Liber J."/>
            <person name="Desiro A."/>
            <person name="Na H."/>
            <person name="Kennedy M."/>
            <person name="Barry K."/>
            <person name="Grigoriev I.V."/>
            <person name="Miller A.N."/>
            <person name="O'Donnell K."/>
            <person name="Stajich J.E."/>
            <person name="Bonito G."/>
        </authorList>
    </citation>
    <scope>NUCLEOTIDE SEQUENCE</scope>
    <source>
        <strain evidence="7">NRRL 2591</strain>
    </source>
</reference>
<evidence type="ECO:0000256" key="1">
    <source>
        <dbReference type="ARBA" id="ARBA00007992"/>
    </source>
</evidence>
<evidence type="ECO:0000259" key="6">
    <source>
        <dbReference type="Pfam" id="PF01494"/>
    </source>
</evidence>
<dbReference type="Gene3D" id="3.50.50.60">
    <property type="entry name" value="FAD/NAD(P)-binding domain"/>
    <property type="match status" value="1"/>
</dbReference>
<dbReference type="AlphaFoldDB" id="A0A9P6EW25"/>
<dbReference type="Pfam" id="PF01494">
    <property type="entry name" value="FAD_binding_3"/>
    <property type="match status" value="2"/>
</dbReference>
<dbReference type="PANTHER" id="PTHR47356">
    <property type="entry name" value="FAD-DEPENDENT MONOOXYGENASE ASQG-RELATED"/>
    <property type="match status" value="1"/>
</dbReference>
<dbReference type="InterPro" id="IPR036188">
    <property type="entry name" value="FAD/NAD-bd_sf"/>
</dbReference>
<name>A0A9P6EW25_9FUNG</name>
<feature type="domain" description="FAD-binding" evidence="6">
    <location>
        <begin position="22"/>
        <end position="202"/>
    </location>
</feature>
<evidence type="ECO:0000313" key="7">
    <source>
        <dbReference type="EMBL" id="KAF9537231.1"/>
    </source>
</evidence>
<comment type="similarity">
    <text evidence="1">Belongs to the paxM FAD-dependent monooxygenase family.</text>
</comment>
<dbReference type="Proteomes" id="UP000723463">
    <property type="component" value="Unassembled WGS sequence"/>
</dbReference>
<dbReference type="GO" id="GO:0071949">
    <property type="term" value="F:FAD binding"/>
    <property type="evidence" value="ECO:0007669"/>
    <property type="project" value="InterPro"/>
</dbReference>
<keyword evidence="2" id="KW-0285">Flavoprotein</keyword>